<dbReference type="Proteomes" id="UP001185779">
    <property type="component" value="Unassembled WGS sequence"/>
</dbReference>
<proteinExistence type="predicted"/>
<keyword evidence="2" id="KW-1185">Reference proteome</keyword>
<comment type="caution">
    <text evidence="1">The sequence shown here is derived from an EMBL/GenBank/DDBJ whole genome shotgun (WGS) entry which is preliminary data.</text>
</comment>
<reference evidence="1 2" key="1">
    <citation type="submission" date="2023-10" db="EMBL/GenBank/DDBJ databases">
        <title>Development of a sustainable strategy for remediation of hydrocarbon-contaminated territories based on the waste exchange concept.</title>
        <authorList>
            <person name="Krivoruchko A."/>
        </authorList>
    </citation>
    <scope>NUCLEOTIDE SEQUENCE [LARGE SCALE GENOMIC DNA]</scope>
    <source>
        <strain evidence="1 2">IEGM 1266</strain>
    </source>
</reference>
<dbReference type="RefSeq" id="WP_317505632.1">
    <property type="nucleotide sequence ID" value="NZ_JAWLKI010000038.1"/>
</dbReference>
<gene>
    <name evidence="1" type="ORF">R3P94_21880</name>
</gene>
<organism evidence="1 2">
    <name type="scientific">Gordonia amicalis</name>
    <dbReference type="NCBI Taxonomy" id="89053"/>
    <lineage>
        <taxon>Bacteria</taxon>
        <taxon>Bacillati</taxon>
        <taxon>Actinomycetota</taxon>
        <taxon>Actinomycetes</taxon>
        <taxon>Mycobacteriales</taxon>
        <taxon>Gordoniaceae</taxon>
        <taxon>Gordonia</taxon>
    </lineage>
</organism>
<dbReference type="EMBL" id="JAWLKI010000038">
    <property type="protein sequence ID" value="MDV6309921.1"/>
    <property type="molecule type" value="Genomic_DNA"/>
</dbReference>
<evidence type="ECO:0000313" key="1">
    <source>
        <dbReference type="EMBL" id="MDV6309921.1"/>
    </source>
</evidence>
<protein>
    <submittedName>
        <fullName evidence="1">Uncharacterized protein</fullName>
    </submittedName>
</protein>
<name>A0ABU4DJH9_9ACTN</name>
<sequence>MADFVDAVAGLIDRTLCVIGLHRIDEHVVYDVNDSAITIEKCDSCGKLSKVY</sequence>
<accession>A0ABU4DJH9</accession>
<evidence type="ECO:0000313" key="2">
    <source>
        <dbReference type="Proteomes" id="UP001185779"/>
    </source>
</evidence>